<name>A0A828Y6A6_9LEPT</name>
<accession>A0A828Y6A6</accession>
<sequence length="50" mass="5825">MGGEKCKSPVMDLVQWNLWLLEVRFLDSCRNSHKLRILQMDFSNVGTLTN</sequence>
<dbReference type="EMBL" id="AKWH02000032">
    <property type="protein sequence ID" value="EKO51962.1"/>
    <property type="molecule type" value="Genomic_DNA"/>
</dbReference>
<comment type="caution">
    <text evidence="1">The sequence shown here is derived from an EMBL/GenBank/DDBJ whole genome shotgun (WGS) entry which is preliminary data.</text>
</comment>
<gene>
    <name evidence="1" type="ORF">LEP1GSC131_1389</name>
</gene>
<proteinExistence type="predicted"/>
<dbReference type="AlphaFoldDB" id="A0A828Y6A6"/>
<organism evidence="1 2">
    <name type="scientific">Leptospira kirschneri str. 200802841</name>
    <dbReference type="NCBI Taxonomy" id="1193047"/>
    <lineage>
        <taxon>Bacteria</taxon>
        <taxon>Pseudomonadati</taxon>
        <taxon>Spirochaetota</taxon>
        <taxon>Spirochaetia</taxon>
        <taxon>Leptospirales</taxon>
        <taxon>Leptospiraceae</taxon>
        <taxon>Leptospira</taxon>
    </lineage>
</organism>
<evidence type="ECO:0000313" key="2">
    <source>
        <dbReference type="Proteomes" id="UP000006339"/>
    </source>
</evidence>
<reference evidence="1" key="1">
    <citation type="submission" date="2012-10" db="EMBL/GenBank/DDBJ databases">
        <authorList>
            <person name="Harkins D.M."/>
            <person name="Durkin A.S."/>
            <person name="Brinkac L.M."/>
            <person name="Selengut J.D."/>
            <person name="Sanka R."/>
            <person name="DePew J."/>
            <person name="Purushe J."/>
            <person name="Picardeau M."/>
            <person name="Werts C."/>
            <person name="Goarant C."/>
            <person name="Vinetz J.M."/>
            <person name="Sutton G.G."/>
            <person name="Nelson W.C."/>
            <person name="Fouts D.E."/>
        </authorList>
    </citation>
    <scope>NUCLEOTIDE SEQUENCE [LARGE SCALE GENOMIC DNA]</scope>
    <source>
        <strain evidence="1">200802841</strain>
    </source>
</reference>
<keyword evidence="2" id="KW-1185">Reference proteome</keyword>
<protein>
    <submittedName>
        <fullName evidence="1">Uncharacterized protein</fullName>
    </submittedName>
</protein>
<dbReference type="Proteomes" id="UP000006339">
    <property type="component" value="Unassembled WGS sequence"/>
</dbReference>
<evidence type="ECO:0000313" key="1">
    <source>
        <dbReference type="EMBL" id="EKO51962.1"/>
    </source>
</evidence>